<evidence type="ECO:0000256" key="4">
    <source>
        <dbReference type="SAM" id="MobiDB-lite"/>
    </source>
</evidence>
<organism evidence="6 7">
    <name type="scientific">Exidia glandulosa HHB12029</name>
    <dbReference type="NCBI Taxonomy" id="1314781"/>
    <lineage>
        <taxon>Eukaryota</taxon>
        <taxon>Fungi</taxon>
        <taxon>Dikarya</taxon>
        <taxon>Basidiomycota</taxon>
        <taxon>Agaricomycotina</taxon>
        <taxon>Agaricomycetes</taxon>
        <taxon>Auriculariales</taxon>
        <taxon>Exidiaceae</taxon>
        <taxon>Exidia</taxon>
    </lineage>
</organism>
<feature type="domain" description="NOT2/NOT3/NOT5 C-terminal" evidence="5">
    <location>
        <begin position="310"/>
        <end position="431"/>
    </location>
</feature>
<gene>
    <name evidence="6" type="ORF">EXIGLDRAFT_759596</name>
</gene>
<accession>A0A165PZT5</accession>
<dbReference type="InterPro" id="IPR040168">
    <property type="entry name" value="Not2/3/5"/>
</dbReference>
<reference evidence="6 7" key="1">
    <citation type="journal article" date="2016" name="Mol. Biol. Evol.">
        <title>Comparative Genomics of Early-Diverging Mushroom-Forming Fungi Provides Insights into the Origins of Lignocellulose Decay Capabilities.</title>
        <authorList>
            <person name="Nagy L.G."/>
            <person name="Riley R."/>
            <person name="Tritt A."/>
            <person name="Adam C."/>
            <person name="Daum C."/>
            <person name="Floudas D."/>
            <person name="Sun H."/>
            <person name="Yadav J.S."/>
            <person name="Pangilinan J."/>
            <person name="Larsson K.H."/>
            <person name="Matsuura K."/>
            <person name="Barry K."/>
            <person name="Labutti K."/>
            <person name="Kuo R."/>
            <person name="Ohm R.A."/>
            <person name="Bhattacharya S.S."/>
            <person name="Shirouzu T."/>
            <person name="Yoshinaga Y."/>
            <person name="Martin F.M."/>
            <person name="Grigoriev I.V."/>
            <person name="Hibbett D.S."/>
        </authorList>
    </citation>
    <scope>NUCLEOTIDE SEQUENCE [LARGE SCALE GENOMIC DNA]</scope>
    <source>
        <strain evidence="6 7">HHB12029</strain>
    </source>
</reference>
<dbReference type="Gene3D" id="2.30.30.1020">
    <property type="entry name" value="CCR4-NOT complex subunit 2/3/5, C-terminal domain"/>
    <property type="match status" value="1"/>
</dbReference>
<evidence type="ECO:0000313" key="7">
    <source>
        <dbReference type="Proteomes" id="UP000077266"/>
    </source>
</evidence>
<dbReference type="InterPro" id="IPR007282">
    <property type="entry name" value="NOT2/3/5_C"/>
</dbReference>
<dbReference type="InterPro" id="IPR038635">
    <property type="entry name" value="CCR4-NOT_su2/3/5_C_sf"/>
</dbReference>
<name>A0A165PZT5_EXIGL</name>
<dbReference type="Proteomes" id="UP000077266">
    <property type="component" value="Unassembled WGS sequence"/>
</dbReference>
<feature type="region of interest" description="Disordered" evidence="4">
    <location>
        <begin position="1"/>
        <end position="89"/>
    </location>
</feature>
<feature type="compositionally biased region" description="Polar residues" evidence="4">
    <location>
        <begin position="30"/>
        <end position="40"/>
    </location>
</feature>
<dbReference type="AlphaFoldDB" id="A0A165PZT5"/>
<evidence type="ECO:0000256" key="2">
    <source>
        <dbReference type="ARBA" id="ARBA00023015"/>
    </source>
</evidence>
<feature type="region of interest" description="Disordered" evidence="4">
    <location>
        <begin position="150"/>
        <end position="256"/>
    </location>
</feature>
<keyword evidence="3" id="KW-0804">Transcription</keyword>
<feature type="compositionally biased region" description="Polar residues" evidence="4">
    <location>
        <begin position="150"/>
        <end position="160"/>
    </location>
</feature>
<proteinExistence type="inferred from homology"/>
<dbReference type="GO" id="GO:0030015">
    <property type="term" value="C:CCR4-NOT core complex"/>
    <property type="evidence" value="ECO:0007669"/>
    <property type="project" value="InterPro"/>
</dbReference>
<feature type="compositionally biased region" description="Low complexity" evidence="4">
    <location>
        <begin position="172"/>
        <end position="184"/>
    </location>
</feature>
<keyword evidence="2" id="KW-0805">Transcription regulation</keyword>
<dbReference type="STRING" id="1314781.A0A165PZT5"/>
<dbReference type="InParanoid" id="A0A165PZT5"/>
<dbReference type="PANTHER" id="PTHR23326">
    <property type="entry name" value="CCR4 NOT-RELATED"/>
    <property type="match status" value="1"/>
</dbReference>
<sequence length="500" mass="53870">MSAQFRGPFQQYSMPQRTVMPQYPPLGSHRAQTLGGQPTVASAVGGAQTGREFDPSDFPALGAPNQPQQSTAQDSHQGPLNGFGQSQDPQHRQNVLGAIASSGQQQQQQQAGLLNIGQRLQQQQQPFASDADKRNYVKLNQANNVATAWNSADSRGQTQPPGFHQNIANGVPSQHHLSQQPHSSALNAPPGLPPGLQGFGQQHQQHSIGSGQPPQHAQFQGASAIPNSSEPHQSPTQQHGAVQQSGLNQPSGLPQTPAQQILISPADRWGLMGLLALIKATDPDVNLLSYGQDLGTMGMDMNASGHISGSFITPWADSSAAHSVEPDFHLPPCYNIHAAPPGPSKAAAFSDETLFFMFYSSPRDQLQEIAAQELYNRAWRFHKEHRLWIIKEHGASPSQKIPGGEVGVYQCFDPENWERQRKQMQVLYSDLEERTPNAPAFQGGGAGALQQQQGFQGQQQQNAGVMGPSQAQALHLQMQQQQQQRGFGLGGMGMAAVAGL</sequence>
<dbReference type="Pfam" id="PF04153">
    <property type="entry name" value="NOT2_3_5_C"/>
    <property type="match status" value="1"/>
</dbReference>
<protein>
    <recommendedName>
        <fullName evidence="5">NOT2/NOT3/NOT5 C-terminal domain-containing protein</fullName>
    </recommendedName>
</protein>
<evidence type="ECO:0000256" key="1">
    <source>
        <dbReference type="ARBA" id="ARBA00007682"/>
    </source>
</evidence>
<feature type="compositionally biased region" description="Low complexity" evidence="4">
    <location>
        <begin position="194"/>
        <end position="213"/>
    </location>
</feature>
<evidence type="ECO:0000259" key="5">
    <source>
        <dbReference type="Pfam" id="PF04153"/>
    </source>
</evidence>
<feature type="compositionally biased region" description="Polar residues" evidence="4">
    <location>
        <begin position="65"/>
        <end position="88"/>
    </location>
</feature>
<dbReference type="GO" id="GO:0006355">
    <property type="term" value="P:regulation of DNA-templated transcription"/>
    <property type="evidence" value="ECO:0007669"/>
    <property type="project" value="InterPro"/>
</dbReference>
<dbReference type="EMBL" id="KV425886">
    <property type="protein sequence ID" value="KZW02888.1"/>
    <property type="molecule type" value="Genomic_DNA"/>
</dbReference>
<dbReference type="OrthoDB" id="25391at2759"/>
<keyword evidence="7" id="KW-1185">Reference proteome</keyword>
<comment type="similarity">
    <text evidence="1">Belongs to the CNOT2/3/5 family.</text>
</comment>
<evidence type="ECO:0000256" key="3">
    <source>
        <dbReference type="ARBA" id="ARBA00023163"/>
    </source>
</evidence>
<feature type="compositionally biased region" description="Polar residues" evidence="4">
    <location>
        <begin position="215"/>
        <end position="256"/>
    </location>
</feature>
<dbReference type="GO" id="GO:0000289">
    <property type="term" value="P:nuclear-transcribed mRNA poly(A) tail shortening"/>
    <property type="evidence" value="ECO:0007669"/>
    <property type="project" value="UniProtKB-ARBA"/>
</dbReference>
<evidence type="ECO:0000313" key="6">
    <source>
        <dbReference type="EMBL" id="KZW02888.1"/>
    </source>
</evidence>